<reference evidence="8 9" key="1">
    <citation type="journal article" date="2010" name="Stand. Genomic Sci.">
        <title>Complete genome sequence of Spirochaeta smaragdinae type strain (SEBR 4228).</title>
        <authorList>
            <person name="Mavromatis K."/>
            <person name="Yasawong M."/>
            <person name="Chertkov O."/>
            <person name="Lapidus A."/>
            <person name="Lucas S."/>
            <person name="Nolan M."/>
            <person name="Del Rio T.G."/>
            <person name="Tice H."/>
            <person name="Cheng J.F."/>
            <person name="Pitluck S."/>
            <person name="Liolios K."/>
            <person name="Ivanova N."/>
            <person name="Tapia R."/>
            <person name="Han C."/>
            <person name="Bruce D."/>
            <person name="Goodwin L."/>
            <person name="Pati A."/>
            <person name="Chen A."/>
            <person name="Palaniappan K."/>
            <person name="Land M."/>
            <person name="Hauser L."/>
            <person name="Chang Y.J."/>
            <person name="Jeffries C.D."/>
            <person name="Detter J.C."/>
            <person name="Rohde M."/>
            <person name="Brambilla E."/>
            <person name="Spring S."/>
            <person name="Goker M."/>
            <person name="Sikorski J."/>
            <person name="Woyke T."/>
            <person name="Bristow J."/>
            <person name="Eisen J.A."/>
            <person name="Markowitz V."/>
            <person name="Hugenholtz P."/>
            <person name="Klenk H.P."/>
            <person name="Kyrpides N.C."/>
        </authorList>
    </citation>
    <scope>NUCLEOTIDE SEQUENCE [LARGE SCALE GENOMIC DNA]</scope>
    <source>
        <strain evidence="9">DSM 11293 / JCM 15392 / SEBR 4228</strain>
    </source>
</reference>
<feature type="transmembrane region" description="Helical" evidence="7">
    <location>
        <begin position="21"/>
        <end position="41"/>
    </location>
</feature>
<protein>
    <submittedName>
        <fullName evidence="8">ABC-3 protein</fullName>
    </submittedName>
</protein>
<dbReference type="HOGENOM" id="CLU_028808_3_0_12"/>
<keyword evidence="3 6" id="KW-0812">Transmembrane</keyword>
<accession>E1R8K7</accession>
<sequence length="282" mass="30447">MLNFFGQFFHDLVTFPFLRNALLACLFLAPAAGIIGTYVTVERINSMAGAVAHSVLAGLGAARFLQVSFGWSYPTPLQGAAVAAVIVALIIGGITGRGRERTETVLAAIWAIGMAIGIFFIAATPGYSQDLMSYLFGNILMIRKSDTILLLVMDLVLILVILFRYKEIFAVTFDGEFAALRGVKVRRIYYLMLLLTSLTIVLAVQLVGIVMVIALLTLPAATAGLFSHTLWKMMIFASLLSFLYTGGGLAISYSADKPAGATIILFAAAVYLGTMLVKRRTR</sequence>
<dbReference type="CDD" id="cd06550">
    <property type="entry name" value="TM_ABC_iron-siderophores_like"/>
    <property type="match status" value="1"/>
</dbReference>
<dbReference type="InterPro" id="IPR037294">
    <property type="entry name" value="ABC_BtuC-like"/>
</dbReference>
<dbReference type="Proteomes" id="UP000002318">
    <property type="component" value="Chromosome"/>
</dbReference>
<dbReference type="SUPFAM" id="SSF81345">
    <property type="entry name" value="ABC transporter involved in vitamin B12 uptake, BtuC"/>
    <property type="match status" value="1"/>
</dbReference>
<dbReference type="AlphaFoldDB" id="E1R8K7"/>
<gene>
    <name evidence="8" type="ordered locus">Spirs_0194</name>
</gene>
<feature type="transmembrane region" description="Helical" evidence="7">
    <location>
        <begin position="77"/>
        <end position="95"/>
    </location>
</feature>
<keyword evidence="9" id="KW-1185">Reference proteome</keyword>
<feature type="transmembrane region" description="Helical" evidence="7">
    <location>
        <begin position="47"/>
        <end position="65"/>
    </location>
</feature>
<evidence type="ECO:0000256" key="4">
    <source>
        <dbReference type="ARBA" id="ARBA00022989"/>
    </source>
</evidence>
<dbReference type="RefSeq" id="WP_013252815.1">
    <property type="nucleotide sequence ID" value="NC_014364.1"/>
</dbReference>
<name>E1R8K7_SEDSS</name>
<feature type="transmembrane region" description="Helical" evidence="7">
    <location>
        <begin position="148"/>
        <end position="165"/>
    </location>
</feature>
<evidence type="ECO:0000256" key="5">
    <source>
        <dbReference type="ARBA" id="ARBA00023136"/>
    </source>
</evidence>
<feature type="transmembrane region" description="Helical" evidence="7">
    <location>
        <begin position="259"/>
        <end position="277"/>
    </location>
</feature>
<evidence type="ECO:0000256" key="7">
    <source>
        <dbReference type="SAM" id="Phobius"/>
    </source>
</evidence>
<dbReference type="eggNOG" id="COG1108">
    <property type="taxonomic scope" value="Bacteria"/>
</dbReference>
<evidence type="ECO:0000256" key="6">
    <source>
        <dbReference type="RuleBase" id="RU003943"/>
    </source>
</evidence>
<comment type="similarity">
    <text evidence="2 6">Belongs to the ABC-3 integral membrane protein family.</text>
</comment>
<proteinExistence type="inferred from homology"/>
<keyword evidence="6" id="KW-0813">Transport</keyword>
<keyword evidence="5 7" id="KW-0472">Membrane</keyword>
<comment type="subcellular location">
    <subcellularLocation>
        <location evidence="6">Cell membrane</location>
        <topology evidence="6">Multi-pass membrane protein</topology>
    </subcellularLocation>
    <subcellularLocation>
        <location evidence="1">Membrane</location>
        <topology evidence="1">Multi-pass membrane protein</topology>
    </subcellularLocation>
</comment>
<dbReference type="GO" id="GO:0043190">
    <property type="term" value="C:ATP-binding cassette (ABC) transporter complex"/>
    <property type="evidence" value="ECO:0007669"/>
    <property type="project" value="InterPro"/>
</dbReference>
<keyword evidence="4 7" id="KW-1133">Transmembrane helix</keyword>
<dbReference type="GO" id="GO:0010043">
    <property type="term" value="P:response to zinc ion"/>
    <property type="evidence" value="ECO:0007669"/>
    <property type="project" value="TreeGrafter"/>
</dbReference>
<evidence type="ECO:0000256" key="2">
    <source>
        <dbReference type="ARBA" id="ARBA00008034"/>
    </source>
</evidence>
<dbReference type="STRING" id="573413.Spirs_0194"/>
<dbReference type="Gene3D" id="1.10.3470.10">
    <property type="entry name" value="ABC transporter involved in vitamin B12 uptake, BtuC"/>
    <property type="match status" value="1"/>
</dbReference>
<evidence type="ECO:0000313" key="9">
    <source>
        <dbReference type="Proteomes" id="UP000002318"/>
    </source>
</evidence>
<organism evidence="8 9">
    <name type="scientific">Sediminispirochaeta smaragdinae (strain DSM 11293 / JCM 15392 / SEBR 4228)</name>
    <name type="common">Spirochaeta smaragdinae</name>
    <dbReference type="NCBI Taxonomy" id="573413"/>
    <lineage>
        <taxon>Bacteria</taxon>
        <taxon>Pseudomonadati</taxon>
        <taxon>Spirochaetota</taxon>
        <taxon>Spirochaetia</taxon>
        <taxon>Spirochaetales</taxon>
        <taxon>Spirochaetaceae</taxon>
        <taxon>Sediminispirochaeta</taxon>
    </lineage>
</organism>
<feature type="transmembrane region" description="Helical" evidence="7">
    <location>
        <begin position="188"/>
        <end position="218"/>
    </location>
</feature>
<dbReference type="OrthoDB" id="9798540at2"/>
<feature type="transmembrane region" description="Helical" evidence="7">
    <location>
        <begin position="107"/>
        <end position="127"/>
    </location>
</feature>
<evidence type="ECO:0000256" key="3">
    <source>
        <dbReference type="ARBA" id="ARBA00022692"/>
    </source>
</evidence>
<evidence type="ECO:0000313" key="8">
    <source>
        <dbReference type="EMBL" id="ADK79351.1"/>
    </source>
</evidence>
<evidence type="ECO:0000256" key="1">
    <source>
        <dbReference type="ARBA" id="ARBA00004141"/>
    </source>
</evidence>
<dbReference type="PANTHER" id="PTHR30477">
    <property type="entry name" value="ABC-TRANSPORTER METAL-BINDING PROTEIN"/>
    <property type="match status" value="1"/>
</dbReference>
<dbReference type="PANTHER" id="PTHR30477:SF18">
    <property type="entry name" value="METAL TRANSPORT SYSTEM MEMBRANE PROTEIN CT_417-RELATED"/>
    <property type="match status" value="1"/>
</dbReference>
<dbReference type="GO" id="GO:0055085">
    <property type="term" value="P:transmembrane transport"/>
    <property type="evidence" value="ECO:0007669"/>
    <property type="project" value="InterPro"/>
</dbReference>
<dbReference type="Pfam" id="PF00950">
    <property type="entry name" value="ABC-3"/>
    <property type="match status" value="1"/>
</dbReference>
<dbReference type="KEGG" id="ssm:Spirs_0194"/>
<dbReference type="EMBL" id="CP002116">
    <property type="protein sequence ID" value="ADK79351.1"/>
    <property type="molecule type" value="Genomic_DNA"/>
</dbReference>
<dbReference type="InterPro" id="IPR001626">
    <property type="entry name" value="ABC_TroCD"/>
</dbReference>
<feature type="transmembrane region" description="Helical" evidence="7">
    <location>
        <begin position="230"/>
        <end position="253"/>
    </location>
</feature>